<feature type="region of interest" description="Disordered" evidence="1">
    <location>
        <begin position="47"/>
        <end position="69"/>
    </location>
</feature>
<evidence type="ECO:0000256" key="1">
    <source>
        <dbReference type="SAM" id="MobiDB-lite"/>
    </source>
</evidence>
<accession>A0A9R1UT48</accession>
<dbReference type="Proteomes" id="UP000235145">
    <property type="component" value="Unassembled WGS sequence"/>
</dbReference>
<sequence>MSGRPATNRRRHVSEKESKFSTTKVKVPRNTRCGKCLENGHNQRACKNERKQYVPPPPIKTGRPRKHLIPPSTAFVLNQAPVSTGPIQPNVPSQPSWSNTVRRIPRKHQPSISNTVRRGTRKHPIPPLTSTIPKQQSGPKRMRKSESMVQPFVNQENEGDNVPNPATN</sequence>
<evidence type="ECO:0000313" key="2">
    <source>
        <dbReference type="EMBL" id="KAJ0192627.1"/>
    </source>
</evidence>
<proteinExistence type="predicted"/>
<comment type="caution">
    <text evidence="2">The sequence shown here is derived from an EMBL/GenBank/DDBJ whole genome shotgun (WGS) entry which is preliminary data.</text>
</comment>
<dbReference type="AlphaFoldDB" id="A0A9R1UT48"/>
<dbReference type="EMBL" id="NBSK02000008">
    <property type="protein sequence ID" value="KAJ0192627.1"/>
    <property type="molecule type" value="Genomic_DNA"/>
</dbReference>
<feature type="compositionally biased region" description="Polar residues" evidence="1">
    <location>
        <begin position="128"/>
        <end position="138"/>
    </location>
</feature>
<name>A0A9R1UT48_LACSA</name>
<protein>
    <submittedName>
        <fullName evidence="2">Uncharacterized protein</fullName>
    </submittedName>
</protein>
<organism evidence="2 3">
    <name type="scientific">Lactuca sativa</name>
    <name type="common">Garden lettuce</name>
    <dbReference type="NCBI Taxonomy" id="4236"/>
    <lineage>
        <taxon>Eukaryota</taxon>
        <taxon>Viridiplantae</taxon>
        <taxon>Streptophyta</taxon>
        <taxon>Embryophyta</taxon>
        <taxon>Tracheophyta</taxon>
        <taxon>Spermatophyta</taxon>
        <taxon>Magnoliopsida</taxon>
        <taxon>eudicotyledons</taxon>
        <taxon>Gunneridae</taxon>
        <taxon>Pentapetalae</taxon>
        <taxon>asterids</taxon>
        <taxon>campanulids</taxon>
        <taxon>Asterales</taxon>
        <taxon>Asteraceae</taxon>
        <taxon>Cichorioideae</taxon>
        <taxon>Cichorieae</taxon>
        <taxon>Lactucinae</taxon>
        <taxon>Lactuca</taxon>
    </lineage>
</organism>
<reference evidence="2 3" key="1">
    <citation type="journal article" date="2017" name="Nat. Commun.">
        <title>Genome assembly with in vitro proximity ligation data and whole-genome triplication in lettuce.</title>
        <authorList>
            <person name="Reyes-Chin-Wo S."/>
            <person name="Wang Z."/>
            <person name="Yang X."/>
            <person name="Kozik A."/>
            <person name="Arikit S."/>
            <person name="Song C."/>
            <person name="Xia L."/>
            <person name="Froenicke L."/>
            <person name="Lavelle D.O."/>
            <person name="Truco M.J."/>
            <person name="Xia R."/>
            <person name="Zhu S."/>
            <person name="Xu C."/>
            <person name="Xu H."/>
            <person name="Xu X."/>
            <person name="Cox K."/>
            <person name="Korf I."/>
            <person name="Meyers B.C."/>
            <person name="Michelmore R.W."/>
        </authorList>
    </citation>
    <scope>NUCLEOTIDE SEQUENCE [LARGE SCALE GENOMIC DNA]</scope>
    <source>
        <strain evidence="3">cv. Salinas</strain>
        <tissue evidence="2">Seedlings</tissue>
    </source>
</reference>
<feature type="region of interest" description="Disordered" evidence="1">
    <location>
        <begin position="106"/>
        <end position="168"/>
    </location>
</feature>
<gene>
    <name evidence="2" type="ORF">LSAT_V11C800388740</name>
</gene>
<feature type="region of interest" description="Disordered" evidence="1">
    <location>
        <begin position="82"/>
        <end position="101"/>
    </location>
</feature>
<feature type="region of interest" description="Disordered" evidence="1">
    <location>
        <begin position="1"/>
        <end position="27"/>
    </location>
</feature>
<evidence type="ECO:0000313" key="3">
    <source>
        <dbReference type="Proteomes" id="UP000235145"/>
    </source>
</evidence>
<keyword evidence="3" id="KW-1185">Reference proteome</keyword>